<sequence length="73" mass="8058">MKKVSSRDLFHGQGGPSDGGYVRAATGVSWFNLASRFLCATDCIKPTILRYAAHACRTVQAMPRLIQYVGRVR</sequence>
<comment type="caution">
    <text evidence="1">The sequence shown here is derived from an EMBL/GenBank/DDBJ whole genome shotgun (WGS) entry which is preliminary data.</text>
</comment>
<accession>A0A9N8RZC9</accession>
<organism evidence="1 2">
    <name type="scientific">Paraburkholderia saeva</name>
    <dbReference type="NCBI Taxonomy" id="2777537"/>
    <lineage>
        <taxon>Bacteria</taxon>
        <taxon>Pseudomonadati</taxon>
        <taxon>Pseudomonadota</taxon>
        <taxon>Betaproteobacteria</taxon>
        <taxon>Burkholderiales</taxon>
        <taxon>Burkholderiaceae</taxon>
        <taxon>Paraburkholderia</taxon>
    </lineage>
</organism>
<name>A0A9N8RZC9_9BURK</name>
<protein>
    <submittedName>
        <fullName evidence="1">Uncharacterized protein</fullName>
    </submittedName>
</protein>
<reference evidence="1" key="1">
    <citation type="submission" date="2021-04" db="EMBL/GenBank/DDBJ databases">
        <authorList>
            <person name="Vanwijnsberghe S."/>
        </authorList>
    </citation>
    <scope>NUCLEOTIDE SEQUENCE</scope>
    <source>
        <strain evidence="1">LMG 31841</strain>
    </source>
</reference>
<evidence type="ECO:0000313" key="1">
    <source>
        <dbReference type="EMBL" id="CAG4917328.1"/>
    </source>
</evidence>
<dbReference type="AlphaFoldDB" id="A0A9N8RZC9"/>
<dbReference type="EMBL" id="CAJQZC010000010">
    <property type="protein sequence ID" value="CAG4917328.1"/>
    <property type="molecule type" value="Genomic_DNA"/>
</dbReference>
<dbReference type="Proteomes" id="UP000789704">
    <property type="component" value="Unassembled WGS sequence"/>
</dbReference>
<keyword evidence="2" id="KW-1185">Reference proteome</keyword>
<evidence type="ECO:0000313" key="2">
    <source>
        <dbReference type="Proteomes" id="UP000789704"/>
    </source>
</evidence>
<proteinExistence type="predicted"/>
<dbReference type="RefSeq" id="WP_228882121.1">
    <property type="nucleotide sequence ID" value="NZ_CAJQZC010000010.1"/>
</dbReference>
<gene>
    <name evidence="1" type="ORF">LMG31841_04669</name>
</gene>